<name>A0A1L8RGX4_9ENTE</name>
<accession>A0A1L8RGX4</accession>
<keyword evidence="2" id="KW-1185">Reference proteome</keyword>
<evidence type="ECO:0000313" key="2">
    <source>
        <dbReference type="Proteomes" id="UP000181884"/>
    </source>
</evidence>
<proteinExistence type="predicted"/>
<dbReference type="RefSeq" id="WP_143139579.1">
    <property type="nucleotide sequence ID" value="NZ_JXKH01000003.1"/>
</dbReference>
<evidence type="ECO:0008006" key="3">
    <source>
        <dbReference type="Google" id="ProtNLM"/>
    </source>
</evidence>
<dbReference type="EMBL" id="JXKH01000003">
    <property type="protein sequence ID" value="OJG18942.1"/>
    <property type="molecule type" value="Genomic_DNA"/>
</dbReference>
<comment type="caution">
    <text evidence="1">The sequence shown here is derived from an EMBL/GenBank/DDBJ whole genome shotgun (WGS) entry which is preliminary data.</text>
</comment>
<organism evidence="1 2">
    <name type="scientific">Enterococcus canis</name>
    <dbReference type="NCBI Taxonomy" id="214095"/>
    <lineage>
        <taxon>Bacteria</taxon>
        <taxon>Bacillati</taxon>
        <taxon>Bacillota</taxon>
        <taxon>Bacilli</taxon>
        <taxon>Lactobacillales</taxon>
        <taxon>Enterococcaceae</taxon>
        <taxon>Enterococcus</taxon>
    </lineage>
</organism>
<dbReference type="Proteomes" id="UP000181884">
    <property type="component" value="Unassembled WGS sequence"/>
</dbReference>
<dbReference type="AlphaFoldDB" id="A0A1L8RGX4"/>
<sequence length="43" mass="4692">MATILLSIVIFGSAGLIIYRRVKGGKSCEDCHTSCPVKTEQHK</sequence>
<evidence type="ECO:0000313" key="1">
    <source>
        <dbReference type="EMBL" id="OJG18942.1"/>
    </source>
</evidence>
<reference evidence="1 2" key="1">
    <citation type="submission" date="2014-12" db="EMBL/GenBank/DDBJ databases">
        <title>Draft genome sequences of 29 type strains of Enterococci.</title>
        <authorList>
            <person name="Zhong Z."/>
            <person name="Sun Z."/>
            <person name="Liu W."/>
            <person name="Zhang W."/>
            <person name="Zhang H."/>
        </authorList>
    </citation>
    <scope>NUCLEOTIDE SEQUENCE [LARGE SCALE GENOMIC DNA]</scope>
    <source>
        <strain evidence="1 2">DSM 17029</strain>
    </source>
</reference>
<dbReference type="STRING" id="214095.RU97_GL001560"/>
<gene>
    <name evidence="1" type="ORF">RU97_GL001560</name>
</gene>
<protein>
    <recommendedName>
        <fullName evidence="3">FeoB-associated Cys-rich membrane protein</fullName>
    </recommendedName>
</protein>